<evidence type="ECO:0000313" key="2">
    <source>
        <dbReference type="Proteomes" id="UP000054270"/>
    </source>
</evidence>
<keyword evidence="2" id="KW-1185">Reference proteome</keyword>
<name>A0A0D2P372_HYPSF</name>
<gene>
    <name evidence="1" type="ORF">HYPSUDRAFT_59054</name>
</gene>
<reference evidence="2" key="1">
    <citation type="submission" date="2014-04" db="EMBL/GenBank/DDBJ databases">
        <title>Evolutionary Origins and Diversification of the Mycorrhizal Mutualists.</title>
        <authorList>
            <consortium name="DOE Joint Genome Institute"/>
            <consortium name="Mycorrhizal Genomics Consortium"/>
            <person name="Kohler A."/>
            <person name="Kuo A."/>
            <person name="Nagy L.G."/>
            <person name="Floudas D."/>
            <person name="Copeland A."/>
            <person name="Barry K.W."/>
            <person name="Cichocki N."/>
            <person name="Veneault-Fourrey C."/>
            <person name="LaButti K."/>
            <person name="Lindquist E.A."/>
            <person name="Lipzen A."/>
            <person name="Lundell T."/>
            <person name="Morin E."/>
            <person name="Murat C."/>
            <person name="Riley R."/>
            <person name="Ohm R."/>
            <person name="Sun H."/>
            <person name="Tunlid A."/>
            <person name="Henrissat B."/>
            <person name="Grigoriev I.V."/>
            <person name="Hibbett D.S."/>
            <person name="Martin F."/>
        </authorList>
    </citation>
    <scope>NUCLEOTIDE SEQUENCE [LARGE SCALE GENOMIC DNA]</scope>
    <source>
        <strain evidence="2">FD-334 SS-4</strain>
    </source>
</reference>
<protein>
    <recommendedName>
        <fullName evidence="3">F-box domain-containing protein</fullName>
    </recommendedName>
</protein>
<dbReference type="Proteomes" id="UP000054270">
    <property type="component" value="Unassembled WGS sequence"/>
</dbReference>
<organism evidence="1 2">
    <name type="scientific">Hypholoma sublateritium (strain FD-334 SS-4)</name>
    <dbReference type="NCBI Taxonomy" id="945553"/>
    <lineage>
        <taxon>Eukaryota</taxon>
        <taxon>Fungi</taxon>
        <taxon>Dikarya</taxon>
        <taxon>Basidiomycota</taxon>
        <taxon>Agaricomycotina</taxon>
        <taxon>Agaricomycetes</taxon>
        <taxon>Agaricomycetidae</taxon>
        <taxon>Agaricales</taxon>
        <taxon>Agaricineae</taxon>
        <taxon>Strophariaceae</taxon>
        <taxon>Hypholoma</taxon>
    </lineage>
</organism>
<evidence type="ECO:0008006" key="3">
    <source>
        <dbReference type="Google" id="ProtNLM"/>
    </source>
</evidence>
<dbReference type="AlphaFoldDB" id="A0A0D2P372"/>
<accession>A0A0D2P372</accession>
<evidence type="ECO:0000313" key="1">
    <source>
        <dbReference type="EMBL" id="KJA15010.1"/>
    </source>
</evidence>
<dbReference type="EMBL" id="KN817657">
    <property type="protein sequence ID" value="KJA15010.1"/>
    <property type="molecule type" value="Genomic_DNA"/>
</dbReference>
<proteinExistence type="predicted"/>
<sequence length="367" mass="41526">MTHLDLGPRDDFPDFLRTEDTGITSLSMNGVKFSPEEIDAMASSGRLLIGLLGVTSLKIENMTSFPWVILISCVMLKKVEIRNVDFPNAAWKSSHHRRRPRLQSLTCTRLQETTVLSLLAIVDVAGLRYLEYELAPEELDGAKGLQHILDLCGNTLQSLTLHSPVSFLLYTGDDKTVCDLSQQFALKRLVFISAFYPELEAADDASPRLHVLSPMLSTISRRSCVLELIECKISIPLDVENMIMLRSRRKFPWPSEYPEPIQFFRQQGWTALDISIARVASVHPMRVFVNVTGVINEAMHWAYNPARYPGDNFTMRVLMDHWGKQTFVAVRELQNVDFEVDVNIQQLPLSSAIVESLFPSWKCVTLG</sequence>